<keyword evidence="5" id="KW-1185">Reference proteome</keyword>
<evidence type="ECO:0000259" key="2">
    <source>
        <dbReference type="PROSITE" id="PS50883"/>
    </source>
</evidence>
<gene>
    <name evidence="4" type="primary">csrD</name>
    <name evidence="4" type="ORF">L2764_15955</name>
</gene>
<dbReference type="InterPro" id="IPR050706">
    <property type="entry name" value="Cyclic-di-GMP_PDE-like"/>
</dbReference>
<keyword evidence="1" id="KW-1133">Transmembrane helix</keyword>
<protein>
    <submittedName>
        <fullName evidence="4">RNase E specificity factor CsrD</fullName>
    </submittedName>
</protein>
<evidence type="ECO:0000313" key="4">
    <source>
        <dbReference type="EMBL" id="MCL1125924.1"/>
    </source>
</evidence>
<dbReference type="InterPro" id="IPR029787">
    <property type="entry name" value="Nucleotide_cyclase"/>
</dbReference>
<dbReference type="SUPFAM" id="SSF141868">
    <property type="entry name" value="EAL domain-like"/>
    <property type="match status" value="1"/>
</dbReference>
<accession>A0ABT0LE00</accession>
<dbReference type="Pfam" id="PF00990">
    <property type="entry name" value="GGDEF"/>
    <property type="match status" value="1"/>
</dbReference>
<dbReference type="PROSITE" id="PS50883">
    <property type="entry name" value="EAL"/>
    <property type="match status" value="1"/>
</dbReference>
<evidence type="ECO:0000256" key="1">
    <source>
        <dbReference type="SAM" id="Phobius"/>
    </source>
</evidence>
<dbReference type="PANTHER" id="PTHR33121:SF32">
    <property type="entry name" value="RNASE E SPECIFICITY FACTOR CSRD"/>
    <property type="match status" value="1"/>
</dbReference>
<feature type="domain" description="GGDEF" evidence="3">
    <location>
        <begin position="251"/>
        <end position="384"/>
    </location>
</feature>
<dbReference type="Gene3D" id="3.20.20.450">
    <property type="entry name" value="EAL domain"/>
    <property type="match status" value="1"/>
</dbReference>
<dbReference type="Proteomes" id="UP001203423">
    <property type="component" value="Unassembled WGS sequence"/>
</dbReference>
<feature type="transmembrane region" description="Helical" evidence="1">
    <location>
        <begin position="12"/>
        <end position="35"/>
    </location>
</feature>
<dbReference type="CDD" id="cd01948">
    <property type="entry name" value="EAL"/>
    <property type="match status" value="1"/>
</dbReference>
<feature type="transmembrane region" description="Helical" evidence="1">
    <location>
        <begin position="135"/>
        <end position="156"/>
    </location>
</feature>
<keyword evidence="1" id="KW-0472">Membrane</keyword>
<proteinExistence type="predicted"/>
<dbReference type="InterPro" id="IPR001633">
    <property type="entry name" value="EAL_dom"/>
</dbReference>
<dbReference type="InterPro" id="IPR035919">
    <property type="entry name" value="EAL_sf"/>
</dbReference>
<dbReference type="EMBL" id="JAKIKS010000066">
    <property type="protein sequence ID" value="MCL1125924.1"/>
    <property type="molecule type" value="Genomic_DNA"/>
</dbReference>
<sequence length="637" mass="73560">MKLTRMLSKKLTSFWLMSLASVAFVFLFTAVLSFVQLTYEFQQQKVSEIESMLVSHYEHDNTWKLDSWLPPVLIAFKAAEFTLIKDGEPFFEYKDKNAHSNIVTYKKLINKKQNIVMKMTLPEPFTLHHVGWYELLIFGIGIIIIALVVRFGFYWFSVQLDGIEHLAQRSQKILKGEYDKALIEKGLGQPRVINRALTRLLQELEDVSKQRERFDQSIRSNTFLDPETGIGNRIFFDNRLDALTDEQKMTMPGVMYFLEIEDLDLLQQDSSKEKIDEMLSLIILSINQVLSLQVNSLFARRSFNQFALIIPQISQAEADRLASKLLKVCLRQATNVIGERNDFVHLGGAYFNIGEDKAILLEEADMALRAAQFQGTSSWFMYDKGALDRDLSKGSVQWRSFLENALVSKRVFAFSRVVFDNDMLEQHREITCRLRDTQGHLIRATLFLPMAIKCGLTPQIERQIIEIVLFDILPSQRDSGLKFSINLSLDTLTSRAFIRWLTRTLLEYRHLMPQLIFEVNEIIVVNHMDRIKDTLDMIRKMGASLCVDRVGQQVVSAQYIKQCHFDFIKLHKSIVRKIHLREENQLFIRSLMGGLSRNNIVFGAEGVTSLQEWQTLQILGVNVGQGPFFSELIEEDT</sequence>
<dbReference type="SMART" id="SM00267">
    <property type="entry name" value="GGDEF"/>
    <property type="match status" value="1"/>
</dbReference>
<dbReference type="RefSeq" id="WP_248941258.1">
    <property type="nucleotide sequence ID" value="NZ_JAKIKS010000066.1"/>
</dbReference>
<dbReference type="NCBIfam" id="NF008281">
    <property type="entry name" value="PRK11059.1"/>
    <property type="match status" value="1"/>
</dbReference>
<dbReference type="InterPro" id="IPR000160">
    <property type="entry name" value="GGDEF_dom"/>
</dbReference>
<reference evidence="4 5" key="1">
    <citation type="submission" date="2022-01" db="EMBL/GenBank/DDBJ databases">
        <title>Whole genome-based taxonomy of the Shewanellaceae.</title>
        <authorList>
            <person name="Martin-Rodriguez A.J."/>
        </authorList>
    </citation>
    <scope>NUCLEOTIDE SEQUENCE [LARGE SCALE GENOMIC DNA]</scope>
    <source>
        <strain evidence="4 5">DSM 17177</strain>
    </source>
</reference>
<organism evidence="4 5">
    <name type="scientific">Shewanella surugensis</name>
    <dbReference type="NCBI Taxonomy" id="212020"/>
    <lineage>
        <taxon>Bacteria</taxon>
        <taxon>Pseudomonadati</taxon>
        <taxon>Pseudomonadota</taxon>
        <taxon>Gammaproteobacteria</taxon>
        <taxon>Alteromonadales</taxon>
        <taxon>Shewanellaceae</taxon>
        <taxon>Shewanella</taxon>
    </lineage>
</organism>
<dbReference type="SMART" id="SM00052">
    <property type="entry name" value="EAL"/>
    <property type="match status" value="1"/>
</dbReference>
<name>A0ABT0LE00_9GAMM</name>
<dbReference type="SUPFAM" id="SSF55073">
    <property type="entry name" value="Nucleotide cyclase"/>
    <property type="match status" value="1"/>
</dbReference>
<dbReference type="InterPro" id="IPR043128">
    <property type="entry name" value="Rev_trsase/Diguanyl_cyclase"/>
</dbReference>
<evidence type="ECO:0000313" key="5">
    <source>
        <dbReference type="Proteomes" id="UP001203423"/>
    </source>
</evidence>
<evidence type="ECO:0000259" key="3">
    <source>
        <dbReference type="PROSITE" id="PS50887"/>
    </source>
</evidence>
<comment type="caution">
    <text evidence="4">The sequence shown here is derived from an EMBL/GenBank/DDBJ whole genome shotgun (WGS) entry which is preliminary data.</text>
</comment>
<keyword evidence="1" id="KW-0812">Transmembrane</keyword>
<feature type="domain" description="EAL" evidence="2">
    <location>
        <begin position="395"/>
        <end position="637"/>
    </location>
</feature>
<dbReference type="Gene3D" id="3.30.70.270">
    <property type="match status" value="1"/>
</dbReference>
<dbReference type="Pfam" id="PF00563">
    <property type="entry name" value="EAL"/>
    <property type="match status" value="1"/>
</dbReference>
<dbReference type="PANTHER" id="PTHR33121">
    <property type="entry name" value="CYCLIC DI-GMP PHOSPHODIESTERASE PDEF"/>
    <property type="match status" value="1"/>
</dbReference>
<dbReference type="PROSITE" id="PS50887">
    <property type="entry name" value="GGDEF"/>
    <property type="match status" value="1"/>
</dbReference>